<comment type="caution">
    <text evidence="2">The sequence shown here is derived from an EMBL/GenBank/DDBJ whole genome shotgun (WGS) entry which is preliminary data.</text>
</comment>
<proteinExistence type="predicted"/>
<evidence type="ECO:0000313" key="2">
    <source>
        <dbReference type="EMBL" id="KAF7133012.1"/>
    </source>
</evidence>
<protein>
    <submittedName>
        <fullName evidence="2">Uncharacterized protein</fullName>
    </submittedName>
</protein>
<name>A0A834GG74_RHOSS</name>
<reference evidence="2" key="1">
    <citation type="submission" date="2019-11" db="EMBL/GenBank/DDBJ databases">
        <authorList>
            <person name="Liu Y."/>
            <person name="Hou J."/>
            <person name="Li T.-Q."/>
            <person name="Guan C.-H."/>
            <person name="Wu X."/>
            <person name="Wu H.-Z."/>
            <person name="Ling F."/>
            <person name="Zhang R."/>
            <person name="Shi X.-G."/>
            <person name="Ren J.-P."/>
            <person name="Chen E.-F."/>
            <person name="Sun J.-M."/>
        </authorList>
    </citation>
    <scope>NUCLEOTIDE SEQUENCE</scope>
    <source>
        <strain evidence="2">Adult_tree_wgs_1</strain>
        <tissue evidence="2">Leaves</tissue>
    </source>
</reference>
<dbReference type="OrthoDB" id="785439at2759"/>
<dbReference type="PANTHER" id="PTHR35719">
    <property type="entry name" value="OS01G0680600 PROTEIN"/>
    <property type="match status" value="1"/>
</dbReference>
<dbReference type="AlphaFoldDB" id="A0A834GG74"/>
<feature type="compositionally biased region" description="Polar residues" evidence="1">
    <location>
        <begin position="211"/>
        <end position="227"/>
    </location>
</feature>
<evidence type="ECO:0000256" key="1">
    <source>
        <dbReference type="SAM" id="MobiDB-lite"/>
    </source>
</evidence>
<dbReference type="PANTHER" id="PTHR35719:SF5">
    <property type="entry name" value="T6K12.7 PROTEIN"/>
    <property type="match status" value="1"/>
</dbReference>
<gene>
    <name evidence="2" type="ORF">RHSIM_Rhsim09G0132600</name>
</gene>
<sequence length="302" mass="33602">MGTALLFQFPSSSTAPSPPPLLLPKRRHTLVPGGTRCPSTGRGSRSGRPHWDSNAQKSHRAERFRFNYEGDVGRENDVGGGFGFREGAKKRVWWSDEDMDDDDDDDDKGGFGGLEEALDKSWILKILNALGWMLPAIGISMLLGTGPNPFLMALVLPLAQSAVSFAIDTFWGKPSRSTKPKGRTKKKPFSRAASSGVRTSEDREDFESGNVRESYQSWTAANDISTKQTRDKRASSFGGWDELDKSVGSYKAPKRAPTQRENEPQQQKRGKLSRRVKNRETPLLLRLLISVFPFLGSWTKLL</sequence>
<dbReference type="Proteomes" id="UP000626092">
    <property type="component" value="Unassembled WGS sequence"/>
</dbReference>
<organism evidence="2 3">
    <name type="scientific">Rhododendron simsii</name>
    <name type="common">Sims's rhododendron</name>
    <dbReference type="NCBI Taxonomy" id="118357"/>
    <lineage>
        <taxon>Eukaryota</taxon>
        <taxon>Viridiplantae</taxon>
        <taxon>Streptophyta</taxon>
        <taxon>Embryophyta</taxon>
        <taxon>Tracheophyta</taxon>
        <taxon>Spermatophyta</taxon>
        <taxon>Magnoliopsida</taxon>
        <taxon>eudicotyledons</taxon>
        <taxon>Gunneridae</taxon>
        <taxon>Pentapetalae</taxon>
        <taxon>asterids</taxon>
        <taxon>Ericales</taxon>
        <taxon>Ericaceae</taxon>
        <taxon>Ericoideae</taxon>
        <taxon>Rhodoreae</taxon>
        <taxon>Rhododendron</taxon>
    </lineage>
</organism>
<feature type="compositionally biased region" description="Basic residues" evidence="1">
    <location>
        <begin position="176"/>
        <end position="189"/>
    </location>
</feature>
<feature type="region of interest" description="Disordered" evidence="1">
    <location>
        <begin position="1"/>
        <end position="58"/>
    </location>
</feature>
<dbReference type="EMBL" id="WJXA01000009">
    <property type="protein sequence ID" value="KAF7133012.1"/>
    <property type="molecule type" value="Genomic_DNA"/>
</dbReference>
<feature type="region of interest" description="Disordered" evidence="1">
    <location>
        <begin position="174"/>
        <end position="275"/>
    </location>
</feature>
<evidence type="ECO:0000313" key="3">
    <source>
        <dbReference type="Proteomes" id="UP000626092"/>
    </source>
</evidence>
<accession>A0A834GG74</accession>
<keyword evidence="3" id="KW-1185">Reference proteome</keyword>